<feature type="coiled-coil region" evidence="7">
    <location>
        <begin position="386"/>
        <end position="422"/>
    </location>
</feature>
<keyword evidence="3" id="KW-0677">Repeat</keyword>
<reference evidence="9 10" key="1">
    <citation type="journal article" date="2024" name="Front. Microbiol.">
        <title>Novel thermophilic genera Geochorda gen. nov. and Carboxydochorda gen. nov. from the deep terrestrial subsurface reveal the ecophysiological diversity in the class Limnochordia.</title>
        <authorList>
            <person name="Karnachuk O.V."/>
            <person name="Lukina A.P."/>
            <person name="Avakyan M.R."/>
            <person name="Kadnikov V.V."/>
            <person name="Begmatov S."/>
            <person name="Beletsky A.V."/>
            <person name="Vlasova K.G."/>
            <person name="Novikov A.A."/>
            <person name="Shcherbakova V.A."/>
            <person name="Mardanov A.V."/>
            <person name="Ravin N.V."/>
        </authorList>
    </citation>
    <scope>NUCLEOTIDE SEQUENCE [LARGE SCALE GENOMIC DNA]</scope>
    <source>
        <strain evidence="9 10">L945</strain>
    </source>
</reference>
<dbReference type="InterPro" id="IPR011990">
    <property type="entry name" value="TPR-like_helical_dom_sf"/>
</dbReference>
<dbReference type="SMART" id="SM00028">
    <property type="entry name" value="TPR"/>
    <property type="match status" value="6"/>
</dbReference>
<accession>A0ABZ1BXE6</accession>
<dbReference type="RefSeq" id="WP_324716617.1">
    <property type="nucleotide sequence ID" value="NZ_CP141615.1"/>
</dbReference>
<dbReference type="EMBL" id="CP141615">
    <property type="protein sequence ID" value="WRP17346.1"/>
    <property type="molecule type" value="Genomic_DNA"/>
</dbReference>
<dbReference type="InterPro" id="IPR001387">
    <property type="entry name" value="Cro/C1-type_HTH"/>
</dbReference>
<sequence>MDRSVAKKLQRLFETARRPDGGRWTLDQVAQATELSVSYVWRLRSGKATNPTKSVLERLASFFGVPVTYFIAGDTESADTAVQLPGEEEVQVALQDASQQWAAGNIGRAEEAARVAIEKASHLGRAPLIAKGWLTLARILARADRFDEARAALSSAFHALAGSTPGAEWVQAMLARSYLEYLEDHLNSAYVYAHQSLAAAEAAKGDSFTRYEVLLHVGTLARHVGHLQEAVTYLEQARVIAQQLEERYVVSALVNLGLALLDGGQATVALEHFQEALNIAMRMRYPIEVNRAQHNIGLAYEELGRWREAIESFTKSLGSTEALGDVRLLAYNHMELGWCYAKMGQREDALRHAYMAIALAEEHERPGDKARAHWHLGRVLAVMSELNEAASHYDTALQLMEQLELDAELAKLQLEYADLLAKRGEHVRAAELYRKAAMNLLRPPSLAKYLLTGPVVPAQGVTETASHEEPHGAARK</sequence>
<dbReference type="Gene3D" id="1.25.40.10">
    <property type="entry name" value="Tetratricopeptide repeat domain"/>
    <property type="match status" value="2"/>
</dbReference>
<dbReference type="InterPro" id="IPR051476">
    <property type="entry name" value="Bac_ResReg_Asp_Phosphatase"/>
</dbReference>
<proteinExistence type="inferred from homology"/>
<organism evidence="9 10">
    <name type="scientific">Carboxydichorda subterranea</name>
    <dbReference type="NCBI Taxonomy" id="3109565"/>
    <lineage>
        <taxon>Bacteria</taxon>
        <taxon>Bacillati</taxon>
        <taxon>Bacillota</taxon>
        <taxon>Limnochordia</taxon>
        <taxon>Limnochordales</taxon>
        <taxon>Geochordaceae</taxon>
        <taxon>Carboxydichorda</taxon>
    </lineage>
</organism>
<dbReference type="PROSITE" id="PS50943">
    <property type="entry name" value="HTH_CROC1"/>
    <property type="match status" value="1"/>
</dbReference>
<comment type="subcellular location">
    <subcellularLocation>
        <location evidence="1">Cytoplasm</location>
    </subcellularLocation>
</comment>
<feature type="repeat" description="TPR" evidence="6">
    <location>
        <begin position="290"/>
        <end position="323"/>
    </location>
</feature>
<gene>
    <name evidence="9" type="ORF">U7230_14895</name>
</gene>
<dbReference type="InterPro" id="IPR019734">
    <property type="entry name" value="TPR_rpt"/>
</dbReference>
<dbReference type="SMART" id="SM00530">
    <property type="entry name" value="HTH_XRE"/>
    <property type="match status" value="1"/>
</dbReference>
<dbReference type="Gene3D" id="1.10.260.40">
    <property type="entry name" value="lambda repressor-like DNA-binding domains"/>
    <property type="match status" value="1"/>
</dbReference>
<evidence type="ECO:0000313" key="9">
    <source>
        <dbReference type="EMBL" id="WRP17346.1"/>
    </source>
</evidence>
<keyword evidence="2" id="KW-0963">Cytoplasm</keyword>
<comment type="similarity">
    <text evidence="5">Belongs to the Rap family.</text>
</comment>
<protein>
    <submittedName>
        <fullName evidence="9">Tetratricopeptide repeat protein</fullName>
    </submittedName>
</protein>
<keyword evidence="10" id="KW-1185">Reference proteome</keyword>
<keyword evidence="4 6" id="KW-0802">TPR repeat</keyword>
<evidence type="ECO:0000256" key="5">
    <source>
        <dbReference type="ARBA" id="ARBA00038253"/>
    </source>
</evidence>
<dbReference type="PANTHER" id="PTHR46630:SF1">
    <property type="entry name" value="TETRATRICOPEPTIDE REPEAT PROTEIN 29"/>
    <property type="match status" value="1"/>
</dbReference>
<evidence type="ECO:0000256" key="2">
    <source>
        <dbReference type="ARBA" id="ARBA00022490"/>
    </source>
</evidence>
<dbReference type="Pfam" id="PF13424">
    <property type="entry name" value="TPR_12"/>
    <property type="match status" value="1"/>
</dbReference>
<feature type="repeat" description="TPR" evidence="6">
    <location>
        <begin position="370"/>
        <end position="403"/>
    </location>
</feature>
<keyword evidence="7" id="KW-0175">Coiled coil</keyword>
<evidence type="ECO:0000256" key="4">
    <source>
        <dbReference type="ARBA" id="ARBA00022803"/>
    </source>
</evidence>
<name>A0ABZ1BXE6_9FIRM</name>
<dbReference type="Pfam" id="PF14938">
    <property type="entry name" value="SNAP"/>
    <property type="match status" value="1"/>
</dbReference>
<evidence type="ECO:0000256" key="1">
    <source>
        <dbReference type="ARBA" id="ARBA00004496"/>
    </source>
</evidence>
<feature type="domain" description="HTH cro/C1-type" evidence="8">
    <location>
        <begin position="24"/>
        <end position="70"/>
    </location>
</feature>
<dbReference type="Pfam" id="PF13560">
    <property type="entry name" value="HTH_31"/>
    <property type="match status" value="1"/>
</dbReference>
<feature type="repeat" description="TPR" evidence="6">
    <location>
        <begin position="250"/>
        <end position="283"/>
    </location>
</feature>
<evidence type="ECO:0000259" key="8">
    <source>
        <dbReference type="PROSITE" id="PS50943"/>
    </source>
</evidence>
<evidence type="ECO:0000313" key="10">
    <source>
        <dbReference type="Proteomes" id="UP001332192"/>
    </source>
</evidence>
<dbReference type="PROSITE" id="PS50005">
    <property type="entry name" value="TPR"/>
    <property type="match status" value="3"/>
</dbReference>
<dbReference type="SUPFAM" id="SSF47413">
    <property type="entry name" value="lambda repressor-like DNA-binding domains"/>
    <property type="match status" value="1"/>
</dbReference>
<dbReference type="Proteomes" id="UP001332192">
    <property type="component" value="Chromosome"/>
</dbReference>
<evidence type="ECO:0000256" key="7">
    <source>
        <dbReference type="SAM" id="Coils"/>
    </source>
</evidence>
<evidence type="ECO:0000256" key="6">
    <source>
        <dbReference type="PROSITE-ProRule" id="PRU00339"/>
    </source>
</evidence>
<dbReference type="InterPro" id="IPR010982">
    <property type="entry name" value="Lambda_DNA-bd_dom_sf"/>
</dbReference>
<dbReference type="CDD" id="cd00093">
    <property type="entry name" value="HTH_XRE"/>
    <property type="match status" value="1"/>
</dbReference>
<evidence type="ECO:0000256" key="3">
    <source>
        <dbReference type="ARBA" id="ARBA00022737"/>
    </source>
</evidence>
<dbReference type="SUPFAM" id="SSF48452">
    <property type="entry name" value="TPR-like"/>
    <property type="match status" value="2"/>
</dbReference>
<dbReference type="PANTHER" id="PTHR46630">
    <property type="entry name" value="TETRATRICOPEPTIDE REPEAT PROTEIN 29"/>
    <property type="match status" value="1"/>
</dbReference>